<gene>
    <name evidence="2" type="ordered locus">Os07g0448300</name>
    <name evidence="2" type="ORF">OSNPB_070448300</name>
</gene>
<feature type="compositionally biased region" description="Basic and acidic residues" evidence="1">
    <location>
        <begin position="8"/>
        <end position="26"/>
    </location>
</feature>
<proteinExistence type="predicted"/>
<name>A0A0P0X5Q3_ORYSJ</name>
<keyword evidence="3" id="KW-1185">Reference proteome</keyword>
<reference evidence="3" key="1">
    <citation type="journal article" date="2005" name="Nature">
        <title>The map-based sequence of the rice genome.</title>
        <authorList>
            <consortium name="International rice genome sequencing project (IRGSP)"/>
            <person name="Matsumoto T."/>
            <person name="Wu J."/>
            <person name="Kanamori H."/>
            <person name="Katayose Y."/>
            <person name="Fujisawa M."/>
            <person name="Namiki N."/>
            <person name="Mizuno H."/>
            <person name="Yamamoto K."/>
            <person name="Antonio B.A."/>
            <person name="Baba T."/>
            <person name="Sakata K."/>
            <person name="Nagamura Y."/>
            <person name="Aoki H."/>
            <person name="Arikawa K."/>
            <person name="Arita K."/>
            <person name="Bito T."/>
            <person name="Chiden Y."/>
            <person name="Fujitsuka N."/>
            <person name="Fukunaka R."/>
            <person name="Hamada M."/>
            <person name="Harada C."/>
            <person name="Hayashi A."/>
            <person name="Hijishita S."/>
            <person name="Honda M."/>
            <person name="Hosokawa S."/>
            <person name="Ichikawa Y."/>
            <person name="Idonuma A."/>
            <person name="Iijima M."/>
            <person name="Ikeda M."/>
            <person name="Ikeno M."/>
            <person name="Ito K."/>
            <person name="Ito S."/>
            <person name="Ito T."/>
            <person name="Ito Y."/>
            <person name="Ito Y."/>
            <person name="Iwabuchi A."/>
            <person name="Kamiya K."/>
            <person name="Karasawa W."/>
            <person name="Kurita K."/>
            <person name="Katagiri S."/>
            <person name="Kikuta A."/>
            <person name="Kobayashi H."/>
            <person name="Kobayashi N."/>
            <person name="Machita K."/>
            <person name="Maehara T."/>
            <person name="Masukawa M."/>
            <person name="Mizubayashi T."/>
            <person name="Mukai Y."/>
            <person name="Nagasaki H."/>
            <person name="Nagata Y."/>
            <person name="Naito S."/>
            <person name="Nakashima M."/>
            <person name="Nakama Y."/>
            <person name="Nakamichi Y."/>
            <person name="Nakamura M."/>
            <person name="Meguro A."/>
            <person name="Negishi M."/>
            <person name="Ohta I."/>
            <person name="Ohta T."/>
            <person name="Okamoto M."/>
            <person name="Ono N."/>
            <person name="Saji S."/>
            <person name="Sakaguchi M."/>
            <person name="Sakai K."/>
            <person name="Shibata M."/>
            <person name="Shimokawa T."/>
            <person name="Song J."/>
            <person name="Takazaki Y."/>
            <person name="Terasawa K."/>
            <person name="Tsugane M."/>
            <person name="Tsuji K."/>
            <person name="Ueda S."/>
            <person name="Waki K."/>
            <person name="Yamagata H."/>
            <person name="Yamamoto M."/>
            <person name="Yamamoto S."/>
            <person name="Yamane H."/>
            <person name="Yoshiki S."/>
            <person name="Yoshihara R."/>
            <person name="Yukawa K."/>
            <person name="Zhong H."/>
            <person name="Yano M."/>
            <person name="Yuan Q."/>
            <person name="Ouyang S."/>
            <person name="Liu J."/>
            <person name="Jones K.M."/>
            <person name="Gansberger K."/>
            <person name="Moffat K."/>
            <person name="Hill J."/>
            <person name="Bera J."/>
            <person name="Fadrosh D."/>
            <person name="Jin S."/>
            <person name="Johri S."/>
            <person name="Kim M."/>
            <person name="Overton L."/>
            <person name="Reardon M."/>
            <person name="Tsitrin T."/>
            <person name="Vuong H."/>
            <person name="Weaver B."/>
            <person name="Ciecko A."/>
            <person name="Tallon L."/>
            <person name="Jackson J."/>
            <person name="Pai G."/>
            <person name="Aken S.V."/>
            <person name="Utterback T."/>
            <person name="Reidmuller S."/>
            <person name="Feldblyum T."/>
            <person name="Hsiao J."/>
            <person name="Zismann V."/>
            <person name="Iobst S."/>
            <person name="de Vazeille A.R."/>
            <person name="Buell C.R."/>
            <person name="Ying K."/>
            <person name="Li Y."/>
            <person name="Lu T."/>
            <person name="Huang Y."/>
            <person name="Zhao Q."/>
            <person name="Feng Q."/>
            <person name="Zhang L."/>
            <person name="Zhu J."/>
            <person name="Weng Q."/>
            <person name="Mu J."/>
            <person name="Lu Y."/>
            <person name="Fan D."/>
            <person name="Liu Y."/>
            <person name="Guan J."/>
            <person name="Zhang Y."/>
            <person name="Yu S."/>
            <person name="Liu X."/>
            <person name="Zhang Y."/>
            <person name="Hong G."/>
            <person name="Han B."/>
            <person name="Choisne N."/>
            <person name="Demange N."/>
            <person name="Orjeda G."/>
            <person name="Samain S."/>
            <person name="Cattolico L."/>
            <person name="Pelletier E."/>
            <person name="Couloux A."/>
            <person name="Segurens B."/>
            <person name="Wincker P."/>
            <person name="D'Hont A."/>
            <person name="Scarpelli C."/>
            <person name="Weissenbach J."/>
            <person name="Salanoubat M."/>
            <person name="Quetier F."/>
            <person name="Yu Y."/>
            <person name="Kim H.R."/>
            <person name="Rambo T."/>
            <person name="Currie J."/>
            <person name="Collura K."/>
            <person name="Luo M."/>
            <person name="Yang T."/>
            <person name="Ammiraju J.S.S."/>
            <person name="Engler F."/>
            <person name="Soderlund C."/>
            <person name="Wing R.A."/>
            <person name="Palmer L.E."/>
            <person name="de la Bastide M."/>
            <person name="Spiegel L."/>
            <person name="Nascimento L."/>
            <person name="Zutavern T."/>
            <person name="O'Shaughnessy A."/>
            <person name="Dike S."/>
            <person name="Dedhia N."/>
            <person name="Preston R."/>
            <person name="Balija V."/>
            <person name="McCombie W.R."/>
            <person name="Chow T."/>
            <person name="Chen H."/>
            <person name="Chung M."/>
            <person name="Chen C."/>
            <person name="Shaw J."/>
            <person name="Wu H."/>
            <person name="Hsiao K."/>
            <person name="Chao Y."/>
            <person name="Chu M."/>
            <person name="Cheng C."/>
            <person name="Hour A."/>
            <person name="Lee P."/>
            <person name="Lin S."/>
            <person name="Lin Y."/>
            <person name="Liou J."/>
            <person name="Liu S."/>
            <person name="Hsing Y."/>
            <person name="Raghuvanshi S."/>
            <person name="Mohanty A."/>
            <person name="Bharti A.K."/>
            <person name="Gaur A."/>
            <person name="Gupta V."/>
            <person name="Kumar D."/>
            <person name="Ravi V."/>
            <person name="Vij S."/>
            <person name="Kapur A."/>
            <person name="Khurana P."/>
            <person name="Khurana P."/>
            <person name="Khurana J.P."/>
            <person name="Tyagi A.K."/>
            <person name="Gaikwad K."/>
            <person name="Singh A."/>
            <person name="Dalal V."/>
            <person name="Srivastava S."/>
            <person name="Dixit A."/>
            <person name="Pal A.K."/>
            <person name="Ghazi I.A."/>
            <person name="Yadav M."/>
            <person name="Pandit A."/>
            <person name="Bhargava A."/>
            <person name="Sureshbabu K."/>
            <person name="Batra K."/>
            <person name="Sharma T.R."/>
            <person name="Mohapatra T."/>
            <person name="Singh N.K."/>
            <person name="Messing J."/>
            <person name="Nelson A.B."/>
            <person name="Fuks G."/>
            <person name="Kavchok S."/>
            <person name="Keizer G."/>
            <person name="Linton E."/>
            <person name="Llaca V."/>
            <person name="Song R."/>
            <person name="Tanyolac B."/>
            <person name="Young S."/>
            <person name="Ho-Il K."/>
            <person name="Hahn J.H."/>
            <person name="Sangsakoo G."/>
            <person name="Vanavichit A."/>
            <person name="de Mattos Luiz.A.T."/>
            <person name="Zimmer P.D."/>
            <person name="Malone G."/>
            <person name="Dellagostin O."/>
            <person name="de Oliveira A.C."/>
            <person name="Bevan M."/>
            <person name="Bancroft I."/>
            <person name="Minx P."/>
            <person name="Cordum H."/>
            <person name="Wilson R."/>
            <person name="Cheng Z."/>
            <person name="Jin W."/>
            <person name="Jiang J."/>
            <person name="Leong S.A."/>
            <person name="Iwama H."/>
            <person name="Gojobori T."/>
            <person name="Itoh T."/>
            <person name="Niimura Y."/>
            <person name="Fujii Y."/>
            <person name="Habara T."/>
            <person name="Sakai H."/>
            <person name="Sato Y."/>
            <person name="Wilson G."/>
            <person name="Kumar K."/>
            <person name="McCouch S."/>
            <person name="Juretic N."/>
            <person name="Hoen D."/>
            <person name="Wright S."/>
            <person name="Bruskiewich R."/>
            <person name="Bureau T."/>
            <person name="Miyao A."/>
            <person name="Hirochika H."/>
            <person name="Nishikawa T."/>
            <person name="Kadowaki K."/>
            <person name="Sugiura M."/>
            <person name="Burr B."/>
            <person name="Sasaki T."/>
        </authorList>
    </citation>
    <scope>NUCLEOTIDE SEQUENCE [LARGE SCALE GENOMIC DNA]</scope>
    <source>
        <strain evidence="3">cv. Nipponbare</strain>
    </source>
</reference>
<sequence>AGAEDDLVVQRRDRRPDERPDPEDPLRVPCLAVVVHDGGAEAPRRVDAGAGDRDRRQVHHEHREPDRQRRQHLDFYHRIAGVALGVGGGEDGVHQHERADDLRGEAGARGVAGGELVGAAAVPRVEAALEPLDERDAADGAEALRRHVQEGAHQGHLPGQEEAERHRRVDVPAGDAGGAVDEDEDHAAERPRDAEDAHAASAPFAAASVWCLYPITVATVT</sequence>
<feature type="non-terminal residue" evidence="2">
    <location>
        <position position="221"/>
    </location>
</feature>
<feature type="compositionally biased region" description="Basic and acidic residues" evidence="1">
    <location>
        <begin position="38"/>
        <end position="71"/>
    </location>
</feature>
<dbReference type="InParanoid" id="A0A0P0X5Q3"/>
<dbReference type="Proteomes" id="UP000059680">
    <property type="component" value="Chromosome 7"/>
</dbReference>
<dbReference type="AlphaFoldDB" id="A0A0P0X5Q3"/>
<dbReference type="EMBL" id="AP014963">
    <property type="protein sequence ID" value="BAT01303.1"/>
    <property type="molecule type" value="Genomic_DNA"/>
</dbReference>
<reference evidence="2 3" key="3">
    <citation type="journal article" date="2013" name="Rice">
        <title>Improvement of the Oryza sativa Nipponbare reference genome using next generation sequence and optical map data.</title>
        <authorList>
            <person name="Kawahara Y."/>
            <person name="de la Bastide M."/>
            <person name="Hamilton J.P."/>
            <person name="Kanamori H."/>
            <person name="McCombie W.R."/>
            <person name="Ouyang S."/>
            <person name="Schwartz D.C."/>
            <person name="Tanaka T."/>
            <person name="Wu J."/>
            <person name="Zhou S."/>
            <person name="Childs K.L."/>
            <person name="Davidson R.M."/>
            <person name="Lin H."/>
            <person name="Quesada-Ocampo L."/>
            <person name="Vaillancourt B."/>
            <person name="Sakai H."/>
            <person name="Lee S.S."/>
            <person name="Kim J."/>
            <person name="Numa H."/>
            <person name="Itoh T."/>
            <person name="Buell C.R."/>
            <person name="Matsumoto T."/>
        </authorList>
    </citation>
    <scope>NUCLEOTIDE SEQUENCE [LARGE SCALE GENOMIC DNA]</scope>
    <source>
        <strain evidence="3">cv. Nipponbare</strain>
    </source>
</reference>
<evidence type="ECO:0000313" key="2">
    <source>
        <dbReference type="EMBL" id="BAT01303.1"/>
    </source>
</evidence>
<evidence type="ECO:0000256" key="1">
    <source>
        <dbReference type="SAM" id="MobiDB-lite"/>
    </source>
</evidence>
<feature type="region of interest" description="Disordered" evidence="1">
    <location>
        <begin position="1"/>
        <end position="71"/>
    </location>
</feature>
<dbReference type="PaxDb" id="39947-A0A0P0X5Q3"/>
<dbReference type="eggNOG" id="ENOG502SQRR">
    <property type="taxonomic scope" value="Eukaryota"/>
</dbReference>
<dbReference type="Gramene" id="Os07t0448300-00">
    <property type="protein sequence ID" value="Os07t0448300-00"/>
    <property type="gene ID" value="Os07g0448300"/>
</dbReference>
<dbReference type="FunCoup" id="A0A0P0X5Q3">
    <property type="interactions" value="5"/>
</dbReference>
<feature type="region of interest" description="Disordered" evidence="1">
    <location>
        <begin position="151"/>
        <end position="200"/>
    </location>
</feature>
<reference evidence="2 3" key="2">
    <citation type="journal article" date="2013" name="Plant Cell Physiol.">
        <title>Rice Annotation Project Database (RAP-DB): an integrative and interactive database for rice genomics.</title>
        <authorList>
            <person name="Sakai H."/>
            <person name="Lee S.S."/>
            <person name="Tanaka T."/>
            <person name="Numa H."/>
            <person name="Kim J."/>
            <person name="Kawahara Y."/>
            <person name="Wakimoto H."/>
            <person name="Yang C.C."/>
            <person name="Iwamoto M."/>
            <person name="Abe T."/>
            <person name="Yamada Y."/>
            <person name="Muto A."/>
            <person name="Inokuchi H."/>
            <person name="Ikemura T."/>
            <person name="Matsumoto T."/>
            <person name="Sasaki T."/>
            <person name="Itoh T."/>
        </authorList>
    </citation>
    <scope>NUCLEOTIDE SEQUENCE [LARGE SCALE GENOMIC DNA]</scope>
    <source>
        <strain evidence="3">cv. Nipponbare</strain>
    </source>
</reference>
<protein>
    <submittedName>
        <fullName evidence="2">Os07g0448300 protein</fullName>
    </submittedName>
</protein>
<evidence type="ECO:0000313" key="3">
    <source>
        <dbReference type="Proteomes" id="UP000059680"/>
    </source>
</evidence>
<feature type="compositionally biased region" description="Basic and acidic residues" evidence="1">
    <location>
        <begin position="187"/>
        <end position="198"/>
    </location>
</feature>
<organism evidence="2 3">
    <name type="scientific">Oryza sativa subsp. japonica</name>
    <name type="common">Rice</name>
    <dbReference type="NCBI Taxonomy" id="39947"/>
    <lineage>
        <taxon>Eukaryota</taxon>
        <taxon>Viridiplantae</taxon>
        <taxon>Streptophyta</taxon>
        <taxon>Embryophyta</taxon>
        <taxon>Tracheophyta</taxon>
        <taxon>Spermatophyta</taxon>
        <taxon>Magnoliopsida</taxon>
        <taxon>Liliopsida</taxon>
        <taxon>Poales</taxon>
        <taxon>Poaceae</taxon>
        <taxon>BOP clade</taxon>
        <taxon>Oryzoideae</taxon>
        <taxon>Oryzeae</taxon>
        <taxon>Oryzinae</taxon>
        <taxon>Oryza</taxon>
        <taxon>Oryza sativa</taxon>
    </lineage>
</organism>
<accession>A0A0P0X5Q3</accession>